<dbReference type="AlphaFoldDB" id="A0AAW0G6E6"/>
<dbReference type="InterPro" id="IPR001810">
    <property type="entry name" value="F-box_dom"/>
</dbReference>
<evidence type="ECO:0000313" key="3">
    <source>
        <dbReference type="EMBL" id="KAK7687019.1"/>
    </source>
</evidence>
<dbReference type="CDD" id="cd09917">
    <property type="entry name" value="F-box_SF"/>
    <property type="match status" value="1"/>
</dbReference>
<evidence type="ECO:0000313" key="4">
    <source>
        <dbReference type="Proteomes" id="UP001385951"/>
    </source>
</evidence>
<dbReference type="InterPro" id="IPR036047">
    <property type="entry name" value="F-box-like_dom_sf"/>
</dbReference>
<feature type="region of interest" description="Disordered" evidence="1">
    <location>
        <begin position="1"/>
        <end position="38"/>
    </location>
</feature>
<dbReference type="PROSITE" id="PS50181">
    <property type="entry name" value="FBOX"/>
    <property type="match status" value="1"/>
</dbReference>
<proteinExistence type="predicted"/>
<comment type="caution">
    <text evidence="3">The sequence shown here is derived from an EMBL/GenBank/DDBJ whole genome shotgun (WGS) entry which is preliminary data.</text>
</comment>
<dbReference type="EMBL" id="JASBNA010000014">
    <property type="protein sequence ID" value="KAK7687019.1"/>
    <property type="molecule type" value="Genomic_DNA"/>
</dbReference>
<protein>
    <recommendedName>
        <fullName evidence="2">F-box domain-containing protein</fullName>
    </recommendedName>
</protein>
<feature type="domain" description="F-box" evidence="2">
    <location>
        <begin position="40"/>
        <end position="89"/>
    </location>
</feature>
<keyword evidence="4" id="KW-1185">Reference proteome</keyword>
<sequence>MSSRARKRKDVEPPAVDTPSKTKRTRRDDGLRRLRKKGSLQDLPNMPLDIIFEVLGYLLPNDLLNLARTTKEFRNLLMSRESRRFWKTARGNIKGLPKCPDFCQ</sequence>
<dbReference type="Pfam" id="PF00646">
    <property type="entry name" value="F-box"/>
    <property type="match status" value="1"/>
</dbReference>
<reference evidence="3 4" key="1">
    <citation type="submission" date="2022-09" db="EMBL/GenBank/DDBJ databases">
        <authorList>
            <person name="Palmer J.M."/>
        </authorList>
    </citation>
    <scope>NUCLEOTIDE SEQUENCE [LARGE SCALE GENOMIC DNA]</scope>
    <source>
        <strain evidence="3 4">DSM 7382</strain>
    </source>
</reference>
<evidence type="ECO:0000259" key="2">
    <source>
        <dbReference type="PROSITE" id="PS50181"/>
    </source>
</evidence>
<accession>A0AAW0G6E6</accession>
<dbReference type="SMART" id="SM00256">
    <property type="entry name" value="FBOX"/>
    <property type="match status" value="1"/>
</dbReference>
<dbReference type="Proteomes" id="UP001385951">
    <property type="component" value="Unassembled WGS sequence"/>
</dbReference>
<dbReference type="SUPFAM" id="SSF81383">
    <property type="entry name" value="F-box domain"/>
    <property type="match status" value="1"/>
</dbReference>
<evidence type="ECO:0000256" key="1">
    <source>
        <dbReference type="SAM" id="MobiDB-lite"/>
    </source>
</evidence>
<gene>
    <name evidence="3" type="ORF">QCA50_009518</name>
</gene>
<organism evidence="3 4">
    <name type="scientific">Cerrena zonata</name>
    <dbReference type="NCBI Taxonomy" id="2478898"/>
    <lineage>
        <taxon>Eukaryota</taxon>
        <taxon>Fungi</taxon>
        <taxon>Dikarya</taxon>
        <taxon>Basidiomycota</taxon>
        <taxon>Agaricomycotina</taxon>
        <taxon>Agaricomycetes</taxon>
        <taxon>Polyporales</taxon>
        <taxon>Cerrenaceae</taxon>
        <taxon>Cerrena</taxon>
    </lineage>
</organism>
<name>A0AAW0G6E6_9APHY</name>